<dbReference type="Pfam" id="PF10307">
    <property type="entry name" value="HAD_SAK_1"/>
    <property type="match status" value="1"/>
</dbReference>
<sequence>MRSAKAVVSENFARYGRGGASMPYTTATAPSQSRQHTLTSLKRWSVANKELPAVSQIRAVHVYDFDNTLFLSPLPNPQLWHGSTIGHIQSESHFANGGWWHDPNILSATGKGLEAEELRAWEGWWNENILRLVRYSMEQKDALTVLLTGRSEAGFAELIKRMVASQKLDFDMVSLKPEVGPDGRRFPSTGAFKHAFLGDLVHTYDQAEEIRIYEDRPKHVKGFRDHFEEMNRKLQSGHGHASRKPITAEVIQVSEGSTYLDPVNEAAEVQRMINSHNLALRSPSLAKFKGYQRYMRIKRTIIYTGYLISQNDSNRMIEQVLSPLVPNGLAESNDLKYMANNILITPRPAAHSVLDKVGGIGKKINWQVTGTAVYENRVFAARVSPIPATEQVYTENPVPLIVLAVRKGARPVEASKITNWQPVSPNHALVFETEVGEKVILRVDDDDKAGPPRGPKNPRKRYLQDREEQHAHPSTAYSASHETQSHGFHPYQRPGGDNRSYNDDSSPKRGAYRGRGRGSGRGRGQAARGGRGRGRGAREGGANPFYKSLDDYSNAYEGSYENKGGNNGGYPMDY</sequence>
<feature type="compositionally biased region" description="Basic residues" evidence="1">
    <location>
        <begin position="510"/>
        <end position="520"/>
    </location>
</feature>
<dbReference type="GO" id="GO:0032040">
    <property type="term" value="C:small-subunit processome"/>
    <property type="evidence" value="ECO:0007669"/>
    <property type="project" value="TreeGrafter"/>
</dbReference>
<dbReference type="OrthoDB" id="5596992at2759"/>
<dbReference type="AlphaFoldDB" id="A0A9W9GD39"/>
<reference evidence="3" key="1">
    <citation type="submission" date="2022-11" db="EMBL/GenBank/DDBJ databases">
        <authorList>
            <person name="Petersen C."/>
        </authorList>
    </citation>
    <scope>NUCLEOTIDE SEQUENCE</scope>
    <source>
        <strain evidence="3">IBT 30069</strain>
    </source>
</reference>
<reference evidence="3" key="2">
    <citation type="journal article" date="2023" name="IMA Fungus">
        <title>Comparative genomic study of the Penicillium genus elucidates a diverse pangenome and 15 lateral gene transfer events.</title>
        <authorList>
            <person name="Petersen C."/>
            <person name="Sorensen T."/>
            <person name="Nielsen M.R."/>
            <person name="Sondergaard T.E."/>
            <person name="Sorensen J.L."/>
            <person name="Fitzpatrick D.A."/>
            <person name="Frisvad J.C."/>
            <person name="Nielsen K.L."/>
        </authorList>
    </citation>
    <scope>NUCLEOTIDE SEQUENCE</scope>
    <source>
        <strain evidence="3">IBT 30069</strain>
    </source>
</reference>
<dbReference type="GO" id="GO:0003723">
    <property type="term" value="F:RNA binding"/>
    <property type="evidence" value="ECO:0007669"/>
    <property type="project" value="TreeGrafter"/>
</dbReference>
<feature type="compositionally biased region" description="Basic and acidic residues" evidence="1">
    <location>
        <begin position="462"/>
        <end position="471"/>
    </location>
</feature>
<dbReference type="PANTHER" id="PTHR10335:SF23">
    <property type="entry name" value="OB FOLD-CONTAINING PROTEIN, NUCLEIC ACID BINDING"/>
    <property type="match status" value="1"/>
</dbReference>
<organism evidence="3 4">
    <name type="scientific">Penicillium angulare</name>
    <dbReference type="NCBI Taxonomy" id="116970"/>
    <lineage>
        <taxon>Eukaryota</taxon>
        <taxon>Fungi</taxon>
        <taxon>Dikarya</taxon>
        <taxon>Ascomycota</taxon>
        <taxon>Pezizomycotina</taxon>
        <taxon>Eurotiomycetes</taxon>
        <taxon>Eurotiomycetidae</taxon>
        <taxon>Eurotiales</taxon>
        <taxon>Aspergillaceae</taxon>
        <taxon>Penicillium</taxon>
    </lineage>
</organism>
<dbReference type="GO" id="GO:0008649">
    <property type="term" value="F:rRNA methyltransferase activity"/>
    <property type="evidence" value="ECO:0007669"/>
    <property type="project" value="TreeGrafter"/>
</dbReference>
<evidence type="ECO:0000313" key="3">
    <source>
        <dbReference type="EMBL" id="KAJ5115868.1"/>
    </source>
</evidence>
<evidence type="ECO:0000259" key="2">
    <source>
        <dbReference type="Pfam" id="PF10307"/>
    </source>
</evidence>
<evidence type="ECO:0000313" key="4">
    <source>
        <dbReference type="Proteomes" id="UP001149165"/>
    </source>
</evidence>
<dbReference type="PANTHER" id="PTHR10335">
    <property type="entry name" value="RRNA 2-O-METHYLTRANSFERASE FIBRILLARIN"/>
    <property type="match status" value="1"/>
</dbReference>
<feature type="compositionally biased region" description="Polar residues" evidence="1">
    <location>
        <begin position="475"/>
        <end position="486"/>
    </location>
</feature>
<comment type="caution">
    <text evidence="3">The sequence shown here is derived from an EMBL/GenBank/DDBJ whole genome shotgun (WGS) entry which is preliminary data.</text>
</comment>
<proteinExistence type="predicted"/>
<accession>A0A9W9GD39</accession>
<dbReference type="GO" id="GO:0000494">
    <property type="term" value="P:box C/D sno(s)RNA 3'-end processing"/>
    <property type="evidence" value="ECO:0007669"/>
    <property type="project" value="TreeGrafter"/>
</dbReference>
<evidence type="ECO:0000256" key="1">
    <source>
        <dbReference type="SAM" id="MobiDB-lite"/>
    </source>
</evidence>
<protein>
    <recommendedName>
        <fullName evidence="2">Swiss Army Knife RNA repair protein HAD domain-containing protein</fullName>
    </recommendedName>
</protein>
<dbReference type="EMBL" id="JAPQKH010000001">
    <property type="protein sequence ID" value="KAJ5115868.1"/>
    <property type="molecule type" value="Genomic_DNA"/>
</dbReference>
<feature type="domain" description="Swiss Army Knife RNA repair protein HAD" evidence="2">
    <location>
        <begin position="72"/>
        <end position="277"/>
    </location>
</feature>
<keyword evidence="4" id="KW-1185">Reference proteome</keyword>
<dbReference type="InterPro" id="IPR018812">
    <property type="entry name" value="SAK_HAD"/>
</dbReference>
<dbReference type="GO" id="GO:0031428">
    <property type="term" value="C:box C/D methylation guide snoRNP complex"/>
    <property type="evidence" value="ECO:0007669"/>
    <property type="project" value="TreeGrafter"/>
</dbReference>
<name>A0A9W9GD39_9EURO</name>
<dbReference type="Proteomes" id="UP001149165">
    <property type="component" value="Unassembled WGS sequence"/>
</dbReference>
<dbReference type="GO" id="GO:1990259">
    <property type="term" value="F:histone H2AQ104 methyltransferase activity"/>
    <property type="evidence" value="ECO:0007669"/>
    <property type="project" value="TreeGrafter"/>
</dbReference>
<gene>
    <name evidence="3" type="ORF">N7456_000216</name>
</gene>
<feature type="region of interest" description="Disordered" evidence="1">
    <location>
        <begin position="442"/>
        <end position="574"/>
    </location>
</feature>